<reference evidence="1 2" key="1">
    <citation type="submission" date="2019-09" db="EMBL/GenBank/DDBJ databases">
        <title>H2 Metabolism Revealed by Metagenomic Analysis in Subglacial Sediment of East Antarctica.</title>
        <authorList>
            <person name="Yang Z."/>
            <person name="Zhang Y."/>
            <person name="Lv Y."/>
            <person name="Yan W."/>
            <person name="Xiao X."/>
            <person name="Sun B."/>
            <person name="Ma H."/>
        </authorList>
    </citation>
    <scope>NUCLEOTIDE SEQUENCE [LARGE SCALE GENOMIC DNA]</scope>
    <source>
        <strain evidence="1">Bin2_2</strain>
    </source>
</reference>
<organism evidence="1 2">
    <name type="scientific">Sulfuriferula multivorans</name>
    <dbReference type="NCBI Taxonomy" id="1559896"/>
    <lineage>
        <taxon>Bacteria</taxon>
        <taxon>Pseudomonadati</taxon>
        <taxon>Pseudomonadota</taxon>
        <taxon>Betaproteobacteria</taxon>
        <taxon>Nitrosomonadales</taxon>
        <taxon>Sulfuricellaceae</taxon>
        <taxon>Sulfuriferula</taxon>
    </lineage>
</organism>
<name>A0A7C9TBB6_9PROT</name>
<comment type="caution">
    <text evidence="1">The sequence shown here is derived from an EMBL/GenBank/DDBJ whole genome shotgun (WGS) entry which is preliminary data.</text>
</comment>
<proteinExistence type="predicted"/>
<dbReference type="Proteomes" id="UP000483432">
    <property type="component" value="Unassembled WGS sequence"/>
</dbReference>
<evidence type="ECO:0000313" key="1">
    <source>
        <dbReference type="EMBL" id="NDP48746.1"/>
    </source>
</evidence>
<dbReference type="EMBL" id="JAAFGW010000154">
    <property type="protein sequence ID" value="NDP48746.1"/>
    <property type="molecule type" value="Genomic_DNA"/>
</dbReference>
<protein>
    <submittedName>
        <fullName evidence="1">Uncharacterized protein</fullName>
    </submittedName>
</protein>
<evidence type="ECO:0000313" key="2">
    <source>
        <dbReference type="Proteomes" id="UP000483432"/>
    </source>
</evidence>
<accession>A0A7C9TBB6</accession>
<sequence>MNTNKVELWDTWLFSAPNFGVNTESNILVAVAADLNQDDIFNDAPAVAPGSNGDGHCDKSDLKAYGLASNIQKAKFLIHDTRRCSSR</sequence>
<dbReference type="AlphaFoldDB" id="A0A7C9TBB6"/>
<gene>
    <name evidence="1" type="ORF">GZ085_10220</name>
</gene>